<evidence type="ECO:0000313" key="1">
    <source>
        <dbReference type="EMBL" id="AUM74786.1"/>
    </source>
</evidence>
<sequence length="100" mass="10445">MMLLGAVLATGLGATVASGQGLDDLTAEIDRLVLSGRSMPPALLLDLRRLPDAGQRMQAVVYLRRSGLLTGRPLDLDDVVFLPEPAEAADVFTDGAPSGD</sequence>
<protein>
    <submittedName>
        <fullName evidence="1">Uncharacterized protein</fullName>
    </submittedName>
</protein>
<evidence type="ECO:0000313" key="2">
    <source>
        <dbReference type="Proteomes" id="UP000234882"/>
    </source>
</evidence>
<accession>A0A2K9MIC9</accession>
<dbReference type="OrthoDB" id="7775120at2"/>
<organism evidence="1 2">
    <name type="scientific">Paracoccus jeotgali</name>
    <dbReference type="NCBI Taxonomy" id="2065379"/>
    <lineage>
        <taxon>Bacteria</taxon>
        <taxon>Pseudomonadati</taxon>
        <taxon>Pseudomonadota</taxon>
        <taxon>Alphaproteobacteria</taxon>
        <taxon>Rhodobacterales</taxon>
        <taxon>Paracoccaceae</taxon>
        <taxon>Paracoccus</taxon>
    </lineage>
</organism>
<gene>
    <name evidence="1" type="ORF">CYR75_11290</name>
</gene>
<dbReference type="AlphaFoldDB" id="A0A2K9MIC9"/>
<proteinExistence type="predicted"/>
<dbReference type="EMBL" id="CP025583">
    <property type="protein sequence ID" value="AUM74786.1"/>
    <property type="molecule type" value="Genomic_DNA"/>
</dbReference>
<dbReference type="Proteomes" id="UP000234882">
    <property type="component" value="Chromosome"/>
</dbReference>
<dbReference type="KEGG" id="paru:CYR75_11290"/>
<dbReference type="RefSeq" id="WP_101500131.1">
    <property type="nucleotide sequence ID" value="NZ_CP025583.1"/>
</dbReference>
<name>A0A2K9MIC9_9RHOB</name>
<keyword evidence="2" id="KW-1185">Reference proteome</keyword>
<reference evidence="2" key="1">
    <citation type="submission" date="2017-12" db="EMBL/GenBank/DDBJ databases">
        <title>Genomic analysis of Paracoccus sp. CBA4604.</title>
        <authorList>
            <person name="Roh S.W."/>
            <person name="Kim J.Y."/>
            <person name="Kim J.S."/>
        </authorList>
    </citation>
    <scope>NUCLEOTIDE SEQUENCE [LARGE SCALE GENOMIC DNA]</scope>
    <source>
        <strain evidence="2">CBA4604</strain>
    </source>
</reference>